<name>A0A8T0F256_ARGBR</name>
<sequence length="160" mass="18182">MYARLPRMTIYAAFICFCVFIAVKSDLPDKRNFPEDFENLTMAQLRWLLTHIKEFQRLFGHLARPRFGRSISPSFEVIMEGKKEKSLHVSHLSENEEAPVDGLDVLPLPQYEEPPVKGSDVPALPQNVEPPVKGPGAPLLSVNEEPPVKDPDVPPFFHYM</sequence>
<reference evidence="2" key="2">
    <citation type="submission" date="2020-06" db="EMBL/GenBank/DDBJ databases">
        <authorList>
            <person name="Sheffer M."/>
        </authorList>
    </citation>
    <scope>NUCLEOTIDE SEQUENCE</scope>
</reference>
<evidence type="ECO:0000313" key="3">
    <source>
        <dbReference type="Proteomes" id="UP000807504"/>
    </source>
</evidence>
<reference evidence="2" key="1">
    <citation type="journal article" date="2020" name="bioRxiv">
        <title>Chromosome-level reference genome of the European wasp spider Argiope bruennichi: a resource for studies on range expansion and evolutionary adaptation.</title>
        <authorList>
            <person name="Sheffer M.M."/>
            <person name="Hoppe A."/>
            <person name="Krehenwinkel H."/>
            <person name="Uhl G."/>
            <person name="Kuss A.W."/>
            <person name="Jensen L."/>
            <person name="Jensen C."/>
            <person name="Gillespie R.G."/>
            <person name="Hoff K.J."/>
            <person name="Prost S."/>
        </authorList>
    </citation>
    <scope>NUCLEOTIDE SEQUENCE</scope>
</reference>
<gene>
    <name evidence="2" type="ORF">HNY73_010808</name>
</gene>
<protein>
    <submittedName>
        <fullName evidence="2">Uncharacterized protein</fullName>
    </submittedName>
</protein>
<keyword evidence="3" id="KW-1185">Reference proteome</keyword>
<evidence type="ECO:0000313" key="2">
    <source>
        <dbReference type="EMBL" id="KAF8785236.1"/>
    </source>
</evidence>
<feature type="region of interest" description="Disordered" evidence="1">
    <location>
        <begin position="114"/>
        <end position="160"/>
    </location>
</feature>
<accession>A0A8T0F256</accession>
<dbReference type="EMBL" id="JABXBU010000030">
    <property type="protein sequence ID" value="KAF8785236.1"/>
    <property type="molecule type" value="Genomic_DNA"/>
</dbReference>
<dbReference type="Proteomes" id="UP000807504">
    <property type="component" value="Unassembled WGS sequence"/>
</dbReference>
<organism evidence="2 3">
    <name type="scientific">Argiope bruennichi</name>
    <name type="common">Wasp spider</name>
    <name type="synonym">Aranea bruennichi</name>
    <dbReference type="NCBI Taxonomy" id="94029"/>
    <lineage>
        <taxon>Eukaryota</taxon>
        <taxon>Metazoa</taxon>
        <taxon>Ecdysozoa</taxon>
        <taxon>Arthropoda</taxon>
        <taxon>Chelicerata</taxon>
        <taxon>Arachnida</taxon>
        <taxon>Araneae</taxon>
        <taxon>Araneomorphae</taxon>
        <taxon>Entelegynae</taxon>
        <taxon>Araneoidea</taxon>
        <taxon>Araneidae</taxon>
        <taxon>Argiope</taxon>
    </lineage>
</organism>
<proteinExistence type="predicted"/>
<dbReference type="AlphaFoldDB" id="A0A8T0F256"/>
<comment type="caution">
    <text evidence="2">The sequence shown here is derived from an EMBL/GenBank/DDBJ whole genome shotgun (WGS) entry which is preliminary data.</text>
</comment>
<evidence type="ECO:0000256" key="1">
    <source>
        <dbReference type="SAM" id="MobiDB-lite"/>
    </source>
</evidence>